<gene>
    <name evidence="6" type="ORF">MTY_2657</name>
</gene>
<dbReference type="InterPro" id="IPR000669">
    <property type="entry name" value="Mannitol_DH"/>
</dbReference>
<dbReference type="InterPro" id="IPR013118">
    <property type="entry name" value="Mannitol_DH_C"/>
</dbReference>
<accession>A0A0S6UGI3</accession>
<dbReference type="PANTHER" id="PTHR30524:SF0">
    <property type="entry name" value="ALTRONATE OXIDOREDUCTASE-RELATED"/>
    <property type="match status" value="1"/>
</dbReference>
<dbReference type="AlphaFoldDB" id="A0A0S6UGI3"/>
<dbReference type="Proteomes" id="UP000063718">
    <property type="component" value="Unassembled WGS sequence"/>
</dbReference>
<dbReference type="GO" id="GO:0019698">
    <property type="term" value="P:D-galacturonate catabolic process"/>
    <property type="evidence" value="ECO:0007669"/>
    <property type="project" value="TreeGrafter"/>
</dbReference>
<dbReference type="InterPro" id="IPR008927">
    <property type="entry name" value="6-PGluconate_DH-like_C_sf"/>
</dbReference>
<dbReference type="EMBL" id="DF238840">
    <property type="protein sequence ID" value="GAF27316.1"/>
    <property type="molecule type" value="Genomic_DNA"/>
</dbReference>
<protein>
    <submittedName>
        <fullName evidence="6">Mannitol-1-phosphate/altronate dehydrogenases</fullName>
    </submittedName>
</protein>
<dbReference type="SUPFAM" id="SSF51735">
    <property type="entry name" value="NAD(P)-binding Rossmann-fold domains"/>
    <property type="match status" value="1"/>
</dbReference>
<feature type="domain" description="Mannitol dehydrogenase C-terminal" evidence="5">
    <location>
        <begin position="295"/>
        <end position="501"/>
    </location>
</feature>
<evidence type="ECO:0000259" key="5">
    <source>
        <dbReference type="Pfam" id="PF08125"/>
    </source>
</evidence>
<sequence>MALEKGKKKMPALNKTLLAGDFSFPPDLEAGPYPGHLPERVIQFGEGNFLRAFVDWMFHQLNKKGMFQGRVVVVQPLARGLIDKLNQQDGLYTLILRGYQDGQMIEKREIITSISRGLNPYEDWQAVLRCAEDPKIDTVISNTTEAGIIYDPEDSITAAPPRSFPGKLTAYLYHRFCHFKGDPNKGMLIIPCELIDRNGDNLKAITLRLAGEWGLPGEFQQWLKEANLFLNTLVDRVVPGYPREEAGKLYAHLGYQDDLLDTGELFHLWVIEGPGYLKKKLPFEEAGLNVIWTDDLTPYRTRKVRILNGAHTSTAAVAFLSGVDTVREAVEHPRIGRFMEDLIFKEVIPATDLDKGMLTEFAGEVLQRFRNPYIVHRWQSILLNTTSKYKTRVLPTLLDYVAKKKEIPEKLTFSLAAMAALFKDGKTNGRQYQGQRQQGDFIIEDDPEALAFWQAAWRQNKGTPGGVREVAAYILGNTGLWGQDLNTVPGLTEKLEGYLQDIVSGGMAAALEKVLAAGK</sequence>
<organism evidence="6">
    <name type="scientific">Moorella thermoacetica Y72</name>
    <dbReference type="NCBI Taxonomy" id="1325331"/>
    <lineage>
        <taxon>Bacteria</taxon>
        <taxon>Bacillati</taxon>
        <taxon>Bacillota</taxon>
        <taxon>Clostridia</taxon>
        <taxon>Neomoorellales</taxon>
        <taxon>Neomoorellaceae</taxon>
        <taxon>Neomoorella</taxon>
    </lineage>
</organism>
<dbReference type="Pfam" id="PF01232">
    <property type="entry name" value="Mannitol_dh"/>
    <property type="match status" value="1"/>
</dbReference>
<dbReference type="Pfam" id="PF08125">
    <property type="entry name" value="Mannitol_dh_C"/>
    <property type="match status" value="1"/>
</dbReference>
<dbReference type="InterPro" id="IPR036291">
    <property type="entry name" value="NAD(P)-bd_dom_sf"/>
</dbReference>
<dbReference type="Gene3D" id="1.10.1040.10">
    <property type="entry name" value="N-(1-d-carboxylethyl)-l-norvaline Dehydrogenase, domain 2"/>
    <property type="match status" value="1"/>
</dbReference>
<proteinExistence type="predicted"/>
<feature type="domain" description="Mannitol dehydrogenase N-terminal" evidence="4">
    <location>
        <begin position="40"/>
        <end position="282"/>
    </location>
</feature>
<keyword evidence="2" id="KW-0520">NAD</keyword>
<dbReference type="PANTHER" id="PTHR30524">
    <property type="entry name" value="MANNITOL-1-PHOSPHATE 5-DEHYDROGENASE"/>
    <property type="match status" value="1"/>
</dbReference>
<dbReference type="GO" id="GO:0019592">
    <property type="term" value="P:mannitol catabolic process"/>
    <property type="evidence" value="ECO:0007669"/>
    <property type="project" value="TreeGrafter"/>
</dbReference>
<dbReference type="NCBIfam" id="NF002969">
    <property type="entry name" value="PRK03643.1"/>
    <property type="match status" value="1"/>
</dbReference>
<dbReference type="GO" id="GO:0008926">
    <property type="term" value="F:mannitol-1-phosphate 5-dehydrogenase activity"/>
    <property type="evidence" value="ECO:0007669"/>
    <property type="project" value="UniProtKB-EC"/>
</dbReference>
<reference evidence="6" key="1">
    <citation type="journal article" date="2014" name="Gene">
        <title>Genome-guided analysis of transformation efficiency and carbon dioxide assimilation by Moorella thermoacetica Y72.</title>
        <authorList>
            <person name="Tsukahara K."/>
            <person name="Kita A."/>
            <person name="Nakashimada Y."/>
            <person name="Hoshino T."/>
            <person name="Murakami K."/>
        </authorList>
    </citation>
    <scope>NUCLEOTIDE SEQUENCE [LARGE SCALE GENOMIC DNA]</scope>
    <source>
        <strain evidence="6">Y72</strain>
    </source>
</reference>
<dbReference type="SUPFAM" id="SSF48179">
    <property type="entry name" value="6-phosphogluconate dehydrogenase C-terminal domain-like"/>
    <property type="match status" value="1"/>
</dbReference>
<dbReference type="GO" id="GO:0009026">
    <property type="term" value="F:tagaturonate reductase activity"/>
    <property type="evidence" value="ECO:0007669"/>
    <property type="project" value="TreeGrafter"/>
</dbReference>
<evidence type="ECO:0000313" key="6">
    <source>
        <dbReference type="EMBL" id="GAF27316.1"/>
    </source>
</evidence>
<evidence type="ECO:0000256" key="1">
    <source>
        <dbReference type="ARBA" id="ARBA00023002"/>
    </source>
</evidence>
<evidence type="ECO:0000256" key="2">
    <source>
        <dbReference type="ARBA" id="ARBA00023027"/>
    </source>
</evidence>
<name>A0A0S6UGI3_NEOTH</name>
<dbReference type="Gene3D" id="3.40.50.720">
    <property type="entry name" value="NAD(P)-binding Rossmann-like Domain"/>
    <property type="match status" value="1"/>
</dbReference>
<dbReference type="PRINTS" id="PR00084">
    <property type="entry name" value="MTLDHDRGNASE"/>
</dbReference>
<evidence type="ECO:0000256" key="3">
    <source>
        <dbReference type="ARBA" id="ARBA00048615"/>
    </source>
</evidence>
<dbReference type="GO" id="GO:0005829">
    <property type="term" value="C:cytosol"/>
    <property type="evidence" value="ECO:0007669"/>
    <property type="project" value="TreeGrafter"/>
</dbReference>
<keyword evidence="1" id="KW-0560">Oxidoreductase</keyword>
<dbReference type="InterPro" id="IPR013131">
    <property type="entry name" value="Mannitol_DH_N"/>
</dbReference>
<dbReference type="InterPro" id="IPR013328">
    <property type="entry name" value="6PGD_dom2"/>
</dbReference>
<evidence type="ECO:0000259" key="4">
    <source>
        <dbReference type="Pfam" id="PF01232"/>
    </source>
</evidence>
<comment type="catalytic activity">
    <reaction evidence="3">
        <text>D-mannitol 1-phosphate + NAD(+) = beta-D-fructose 6-phosphate + NADH + H(+)</text>
        <dbReference type="Rhea" id="RHEA:19661"/>
        <dbReference type="ChEBI" id="CHEBI:15378"/>
        <dbReference type="ChEBI" id="CHEBI:57540"/>
        <dbReference type="ChEBI" id="CHEBI:57634"/>
        <dbReference type="ChEBI" id="CHEBI:57945"/>
        <dbReference type="ChEBI" id="CHEBI:61381"/>
        <dbReference type="EC" id="1.1.1.17"/>
    </reaction>
</comment>